<dbReference type="InterPro" id="IPR010998">
    <property type="entry name" value="Integrase_recombinase_N"/>
</dbReference>
<evidence type="ECO:0000256" key="6">
    <source>
        <dbReference type="SAM" id="MobiDB-lite"/>
    </source>
</evidence>
<dbReference type="PROSITE" id="PS51898">
    <property type="entry name" value="TYR_RECOMBINASE"/>
    <property type="match status" value="1"/>
</dbReference>
<evidence type="ECO:0000256" key="2">
    <source>
        <dbReference type="ARBA" id="ARBA00022908"/>
    </source>
</evidence>
<dbReference type="PROSITE" id="PS51900">
    <property type="entry name" value="CB"/>
    <property type="match status" value="1"/>
</dbReference>
<dbReference type="AlphaFoldDB" id="D5H9C2"/>
<proteinExistence type="inferred from homology"/>
<feature type="domain" description="Tyr recombinase" evidence="7">
    <location>
        <begin position="143"/>
        <end position="352"/>
    </location>
</feature>
<dbReference type="GO" id="GO:0006310">
    <property type="term" value="P:DNA recombination"/>
    <property type="evidence" value="ECO:0007669"/>
    <property type="project" value="UniProtKB-KW"/>
</dbReference>
<dbReference type="InterPro" id="IPR044068">
    <property type="entry name" value="CB"/>
</dbReference>
<dbReference type="PANTHER" id="PTHR30349">
    <property type="entry name" value="PHAGE INTEGRASE-RELATED"/>
    <property type="match status" value="1"/>
</dbReference>
<name>D5H9C2_SALRM</name>
<dbReference type="InterPro" id="IPR002104">
    <property type="entry name" value="Integrase_catalytic"/>
</dbReference>
<dbReference type="InterPro" id="IPR004107">
    <property type="entry name" value="Integrase_SAM-like_N"/>
</dbReference>
<dbReference type="Proteomes" id="UP000000933">
    <property type="component" value="Chromosome"/>
</dbReference>
<dbReference type="Pfam" id="PF02899">
    <property type="entry name" value="Phage_int_SAM_1"/>
    <property type="match status" value="1"/>
</dbReference>
<accession>D5H9C2</accession>
<feature type="compositionally biased region" description="Polar residues" evidence="6">
    <location>
        <begin position="1"/>
        <end position="10"/>
    </location>
</feature>
<evidence type="ECO:0000259" key="8">
    <source>
        <dbReference type="PROSITE" id="PS51900"/>
    </source>
</evidence>
<evidence type="ECO:0000256" key="3">
    <source>
        <dbReference type="ARBA" id="ARBA00023125"/>
    </source>
</evidence>
<evidence type="ECO:0000256" key="5">
    <source>
        <dbReference type="PROSITE-ProRule" id="PRU01248"/>
    </source>
</evidence>
<dbReference type="SUPFAM" id="SSF56349">
    <property type="entry name" value="DNA breaking-rejoining enzymes"/>
    <property type="match status" value="1"/>
</dbReference>
<reference evidence="9 10" key="1">
    <citation type="journal article" date="2010" name="ISME J.">
        <title>Fine-scale evolution: genomic, phenotypic and ecological differentiation in two coexisting Salinibacter ruber strains.</title>
        <authorList>
            <person name="Pena A."/>
            <person name="Teeling H."/>
            <person name="Huerta-Cepas J."/>
            <person name="Santos F."/>
            <person name="Yarza P."/>
            <person name="Brito-Echeverria J."/>
            <person name="Lucio M."/>
            <person name="Schmitt-Kopplin P."/>
            <person name="Meseguer I."/>
            <person name="Schenowitz C."/>
            <person name="Dossat C."/>
            <person name="Barbe V."/>
            <person name="Dopazo J."/>
            <person name="Rossello-Mora R."/>
            <person name="Schuler M."/>
            <person name="Glockner F.O."/>
            <person name="Amann R."/>
            <person name="Gabaldon T."/>
            <person name="Anton J."/>
        </authorList>
    </citation>
    <scope>NUCLEOTIDE SEQUENCE [LARGE SCALE GENOMIC DNA]</scope>
    <source>
        <strain evidence="9 10">M8</strain>
    </source>
</reference>
<dbReference type="InterPro" id="IPR011010">
    <property type="entry name" value="DNA_brk_join_enz"/>
</dbReference>
<keyword evidence="4" id="KW-0233">DNA recombination</keyword>
<dbReference type="Gene3D" id="1.10.150.130">
    <property type="match status" value="1"/>
</dbReference>
<evidence type="ECO:0000313" key="10">
    <source>
        <dbReference type="Proteomes" id="UP000000933"/>
    </source>
</evidence>
<dbReference type="InterPro" id="IPR050090">
    <property type="entry name" value="Tyrosine_recombinase_XerCD"/>
</dbReference>
<dbReference type="Pfam" id="PF00589">
    <property type="entry name" value="Phage_integrase"/>
    <property type="match status" value="1"/>
</dbReference>
<dbReference type="Gene3D" id="1.10.443.10">
    <property type="entry name" value="Intergrase catalytic core"/>
    <property type="match status" value="1"/>
</dbReference>
<comment type="similarity">
    <text evidence="1">Belongs to the 'phage' integrase family.</text>
</comment>
<protein>
    <submittedName>
        <fullName evidence="9">Tyrosine recombinase xerD</fullName>
    </submittedName>
</protein>
<sequence length="360" mass="40668">MSNSSPSSDPQPMHDTNAEQSLRNVSQRGDENRPYNAPSDGQCSIESDEVLVRRWLAEKSARTQEEYARDFEQFVEFVDLPLRYVTLGHLQEYREHLKDGYARSSQKRKLSAVKSLFTFGTKLRYFAHNVGAALSTPSVRNDRAERILSEADLWALLRDERDLRNHVLLRLFYASGGRISDVEDLRWRDLKDRPDLNGPDGRPGGQVTFFGKGGKTRAVTLYSKVWSLIIRLRENEESEGHGAADDPVFRSQKGGCLSRSQIWRVVKKAAVRAGVKLTEKTGPEGAVKRDEEGEPIMTSEVSPHWFRHAHASHALQKGADLELVRETLGHESIETTKTYLHAQPGKSSSYYVDEAPDFNG</sequence>
<organism evidence="9 10">
    <name type="scientific">Salinibacter ruber (strain M8)</name>
    <dbReference type="NCBI Taxonomy" id="761659"/>
    <lineage>
        <taxon>Bacteria</taxon>
        <taxon>Pseudomonadati</taxon>
        <taxon>Rhodothermota</taxon>
        <taxon>Rhodothermia</taxon>
        <taxon>Rhodothermales</taxon>
        <taxon>Salinibacteraceae</taxon>
        <taxon>Salinibacter</taxon>
    </lineage>
</organism>
<dbReference type="GO" id="GO:0015074">
    <property type="term" value="P:DNA integration"/>
    <property type="evidence" value="ECO:0007669"/>
    <property type="project" value="UniProtKB-KW"/>
</dbReference>
<evidence type="ECO:0000256" key="4">
    <source>
        <dbReference type="ARBA" id="ARBA00023172"/>
    </source>
</evidence>
<evidence type="ECO:0000256" key="1">
    <source>
        <dbReference type="ARBA" id="ARBA00008857"/>
    </source>
</evidence>
<evidence type="ECO:0000313" key="9">
    <source>
        <dbReference type="EMBL" id="CBH24627.1"/>
    </source>
</evidence>
<keyword evidence="2" id="KW-0229">DNA integration</keyword>
<dbReference type="EMBL" id="FP565814">
    <property type="protein sequence ID" value="CBH24627.1"/>
    <property type="molecule type" value="Genomic_DNA"/>
</dbReference>
<evidence type="ECO:0000259" key="7">
    <source>
        <dbReference type="PROSITE" id="PS51898"/>
    </source>
</evidence>
<feature type="compositionally biased region" description="Polar residues" evidence="6">
    <location>
        <begin position="18"/>
        <end position="27"/>
    </location>
</feature>
<dbReference type="InterPro" id="IPR013762">
    <property type="entry name" value="Integrase-like_cat_sf"/>
</dbReference>
<dbReference type="HOGENOM" id="CLU_027562_9_5_10"/>
<feature type="region of interest" description="Disordered" evidence="6">
    <location>
        <begin position="1"/>
        <end position="43"/>
    </location>
</feature>
<dbReference type="GO" id="GO:0003677">
    <property type="term" value="F:DNA binding"/>
    <property type="evidence" value="ECO:0007669"/>
    <property type="project" value="UniProtKB-UniRule"/>
</dbReference>
<feature type="domain" description="Core-binding (CB)" evidence="8">
    <location>
        <begin position="46"/>
        <end position="121"/>
    </location>
</feature>
<dbReference type="PATRIC" id="fig|761659.10.peg.1859"/>
<gene>
    <name evidence="9" type="primary">xerD</name>
    <name evidence="9" type="ordered locus">SRM_01706</name>
</gene>
<keyword evidence="3 5" id="KW-0238">DNA-binding</keyword>
<dbReference type="KEGG" id="srm:SRM_01706"/>
<reference evidence="10" key="2">
    <citation type="submission" date="2010-04" db="EMBL/GenBank/DDBJ databases">
        <title>Genome sequence of Salinibacter ruber M8.</title>
        <authorList>
            <consortium name="Genoscope"/>
        </authorList>
    </citation>
    <scope>NUCLEOTIDE SEQUENCE [LARGE SCALE GENOMIC DNA]</scope>
    <source>
        <strain evidence="10">M8</strain>
    </source>
</reference>
<dbReference type="PANTHER" id="PTHR30349:SF64">
    <property type="entry name" value="PROPHAGE INTEGRASE INTD-RELATED"/>
    <property type="match status" value="1"/>
</dbReference>